<evidence type="ECO:0000313" key="1">
    <source>
        <dbReference type="EMBL" id="TJZ94074.1"/>
    </source>
</evidence>
<proteinExistence type="predicted"/>
<name>A0A4U0S0A4_9RHOB</name>
<dbReference type="AlphaFoldDB" id="A0A4U0S0A4"/>
<accession>A0A4U0S0A4</accession>
<protein>
    <submittedName>
        <fullName evidence="1">Uncharacterized protein</fullName>
    </submittedName>
</protein>
<dbReference type="Proteomes" id="UP000309747">
    <property type="component" value="Unassembled WGS sequence"/>
</dbReference>
<gene>
    <name evidence="1" type="ORF">FA743_02080</name>
</gene>
<sequence length="153" mass="17008">MFAQWKQEKAISGLVDEAQALADRLAGTKPHFVESHAAAAQFWAAHHLSQGQDLHDLAQWPKKDVARFVSSAQTRIAALRKERHYDSSDGLAVWLHTARAVTEPRILPAIREVWQHLMKAGPNADSMAEDLIREADLPPGKGRQIPTGFTTED</sequence>
<organism evidence="1 2">
    <name type="scientific">Paracoccus gahaiensis</name>
    <dbReference type="NCBI Taxonomy" id="1706839"/>
    <lineage>
        <taxon>Bacteria</taxon>
        <taxon>Pseudomonadati</taxon>
        <taxon>Pseudomonadota</taxon>
        <taxon>Alphaproteobacteria</taxon>
        <taxon>Rhodobacterales</taxon>
        <taxon>Paracoccaceae</taxon>
        <taxon>Paracoccus</taxon>
    </lineage>
</organism>
<evidence type="ECO:0000313" key="2">
    <source>
        <dbReference type="Proteomes" id="UP000309747"/>
    </source>
</evidence>
<dbReference type="RefSeq" id="WP_136884206.1">
    <property type="nucleotide sequence ID" value="NZ_SUNI01000001.1"/>
</dbReference>
<reference evidence="1 2" key="1">
    <citation type="submission" date="2019-04" db="EMBL/GenBank/DDBJ databases">
        <authorList>
            <person name="Li J."/>
        </authorList>
    </citation>
    <scope>NUCLEOTIDE SEQUENCE [LARGE SCALE GENOMIC DNA]</scope>
    <source>
        <strain evidence="1 2">KCTC 42687</strain>
    </source>
</reference>
<comment type="caution">
    <text evidence="1">The sequence shown here is derived from an EMBL/GenBank/DDBJ whole genome shotgun (WGS) entry which is preliminary data.</text>
</comment>
<dbReference type="EMBL" id="SUNI01000001">
    <property type="protein sequence ID" value="TJZ94074.1"/>
    <property type="molecule type" value="Genomic_DNA"/>
</dbReference>
<dbReference type="OrthoDB" id="7772879at2"/>
<keyword evidence="2" id="KW-1185">Reference proteome</keyword>